<organism evidence="12 13">
    <name type="scientific">Litchfieldella qijiaojingensis</name>
    <dbReference type="NCBI Taxonomy" id="980347"/>
    <lineage>
        <taxon>Bacteria</taxon>
        <taxon>Pseudomonadati</taxon>
        <taxon>Pseudomonadota</taxon>
        <taxon>Gammaproteobacteria</taxon>
        <taxon>Oceanospirillales</taxon>
        <taxon>Halomonadaceae</taxon>
        <taxon>Litchfieldella</taxon>
    </lineage>
</organism>
<dbReference type="Proteomes" id="UP000653056">
    <property type="component" value="Unassembled WGS sequence"/>
</dbReference>
<protein>
    <recommendedName>
        <fullName evidence="3">histidine kinase</fullName>
        <ecNumber evidence="3">2.7.13.3</ecNumber>
    </recommendedName>
</protein>
<feature type="transmembrane region" description="Helical" evidence="10">
    <location>
        <begin position="156"/>
        <end position="179"/>
    </location>
</feature>
<dbReference type="InterPro" id="IPR005467">
    <property type="entry name" value="His_kinase_dom"/>
</dbReference>
<keyword evidence="9 10" id="KW-0472">Membrane</keyword>
<dbReference type="Gene3D" id="3.30.565.10">
    <property type="entry name" value="Histidine kinase-like ATPase, C-terminal domain"/>
    <property type="match status" value="1"/>
</dbReference>
<feature type="transmembrane region" description="Helical" evidence="10">
    <location>
        <begin position="12"/>
        <end position="35"/>
    </location>
</feature>
<dbReference type="RefSeq" id="WP_229803283.1">
    <property type="nucleotide sequence ID" value="NZ_BMXS01000004.1"/>
</dbReference>
<evidence type="ECO:0000256" key="7">
    <source>
        <dbReference type="ARBA" id="ARBA00022777"/>
    </source>
</evidence>
<name>A0ABQ2YLU6_9GAMM</name>
<dbReference type="InterPro" id="IPR036097">
    <property type="entry name" value="HisK_dim/P_sf"/>
</dbReference>
<evidence type="ECO:0000256" key="6">
    <source>
        <dbReference type="ARBA" id="ARBA00022692"/>
    </source>
</evidence>
<dbReference type="CDD" id="cd00082">
    <property type="entry name" value="HisKA"/>
    <property type="match status" value="1"/>
</dbReference>
<dbReference type="InterPro" id="IPR036890">
    <property type="entry name" value="HATPase_C_sf"/>
</dbReference>
<dbReference type="InterPro" id="IPR003594">
    <property type="entry name" value="HATPase_dom"/>
</dbReference>
<dbReference type="InterPro" id="IPR003661">
    <property type="entry name" value="HisK_dim/P_dom"/>
</dbReference>
<proteinExistence type="predicted"/>
<evidence type="ECO:0000256" key="2">
    <source>
        <dbReference type="ARBA" id="ARBA00004370"/>
    </source>
</evidence>
<dbReference type="InterPro" id="IPR004358">
    <property type="entry name" value="Sig_transdc_His_kin-like_C"/>
</dbReference>
<evidence type="ECO:0000313" key="12">
    <source>
        <dbReference type="EMBL" id="GGX85887.1"/>
    </source>
</evidence>
<dbReference type="EMBL" id="BMXS01000004">
    <property type="protein sequence ID" value="GGX85887.1"/>
    <property type="molecule type" value="Genomic_DNA"/>
</dbReference>
<dbReference type="InterPro" id="IPR050428">
    <property type="entry name" value="TCS_sensor_his_kinase"/>
</dbReference>
<accession>A0ABQ2YLU6</accession>
<evidence type="ECO:0000256" key="8">
    <source>
        <dbReference type="ARBA" id="ARBA00022989"/>
    </source>
</evidence>
<dbReference type="Gene3D" id="1.10.287.130">
    <property type="match status" value="1"/>
</dbReference>
<dbReference type="EC" id="2.7.13.3" evidence="3"/>
<keyword evidence="7" id="KW-0418">Kinase</keyword>
<dbReference type="PROSITE" id="PS50109">
    <property type="entry name" value="HIS_KIN"/>
    <property type="match status" value="1"/>
</dbReference>
<evidence type="ECO:0000256" key="4">
    <source>
        <dbReference type="ARBA" id="ARBA00022553"/>
    </source>
</evidence>
<dbReference type="SUPFAM" id="SSF47384">
    <property type="entry name" value="Homodimeric domain of signal transducing histidine kinase"/>
    <property type="match status" value="1"/>
</dbReference>
<keyword evidence="8 10" id="KW-1133">Transmembrane helix</keyword>
<dbReference type="PANTHER" id="PTHR45436">
    <property type="entry name" value="SENSOR HISTIDINE KINASE YKOH"/>
    <property type="match status" value="1"/>
</dbReference>
<comment type="catalytic activity">
    <reaction evidence="1">
        <text>ATP + protein L-histidine = ADP + protein N-phospho-L-histidine.</text>
        <dbReference type="EC" id="2.7.13.3"/>
    </reaction>
</comment>
<evidence type="ECO:0000256" key="5">
    <source>
        <dbReference type="ARBA" id="ARBA00022679"/>
    </source>
</evidence>
<evidence type="ECO:0000256" key="3">
    <source>
        <dbReference type="ARBA" id="ARBA00012438"/>
    </source>
</evidence>
<evidence type="ECO:0000256" key="10">
    <source>
        <dbReference type="SAM" id="Phobius"/>
    </source>
</evidence>
<reference evidence="13" key="1">
    <citation type="journal article" date="2019" name="Int. J. Syst. Evol. Microbiol.">
        <title>The Global Catalogue of Microorganisms (GCM) 10K type strain sequencing project: providing services to taxonomists for standard genome sequencing and annotation.</title>
        <authorList>
            <consortium name="The Broad Institute Genomics Platform"/>
            <consortium name="The Broad Institute Genome Sequencing Center for Infectious Disease"/>
            <person name="Wu L."/>
            <person name="Ma J."/>
        </authorList>
    </citation>
    <scope>NUCLEOTIDE SEQUENCE [LARGE SCALE GENOMIC DNA]</scope>
    <source>
        <strain evidence="13">KCTC 22228</strain>
    </source>
</reference>
<evidence type="ECO:0000256" key="9">
    <source>
        <dbReference type="ARBA" id="ARBA00023136"/>
    </source>
</evidence>
<comment type="caution">
    <text evidence="12">The sequence shown here is derived from an EMBL/GenBank/DDBJ whole genome shotgun (WGS) entry which is preliminary data.</text>
</comment>
<evidence type="ECO:0000313" key="13">
    <source>
        <dbReference type="Proteomes" id="UP000653056"/>
    </source>
</evidence>
<keyword evidence="4" id="KW-0597">Phosphoprotein</keyword>
<evidence type="ECO:0000256" key="1">
    <source>
        <dbReference type="ARBA" id="ARBA00000085"/>
    </source>
</evidence>
<dbReference type="SUPFAM" id="SSF55874">
    <property type="entry name" value="ATPase domain of HSP90 chaperone/DNA topoisomerase II/histidine kinase"/>
    <property type="match status" value="1"/>
</dbReference>
<keyword evidence="13" id="KW-1185">Reference proteome</keyword>
<keyword evidence="6 10" id="KW-0812">Transmembrane</keyword>
<sequence length="438" mass="49656">MFRVDRRSLRFRLLTWLGGMALIVVGVTWLLHGILLHDLARDFLGDRLRQEADHALQQFRQGQLSAPSWLNATSPASQVFHHLYVLRLDGHVTTSHPRWVAPLEPYFEGKDDTLVDVEWQGRRLLVYRRTFSFDDHSGVLLIGEDFAAVEAGLTTLHWWVGGIAGLLLLLLVTLNLIAVTRGLRPLSWLQRQLDELQAGSRERLHLDTPSELDDLVAQLNRFMDDHDKRLRRSRESVANLSHALKTPLAAITQVLRGSRPIEDERRRKMLHRLENVHAQLEAELRRSRIAGPYAGQRTVIRREAEQLIDMFDALYPDKSFHLEVVPMVETSVNVERQDFTEMLGIVLDNAGKWANREVRCRLELAASLTITIEDDGSGVPQEDIPLLGRRGMRLDEGRPGHGLGLSILHQLVGHYDGSVHFQIAASGGLRVVITLPNT</sequence>
<feature type="domain" description="Histidine kinase" evidence="11">
    <location>
        <begin position="239"/>
        <end position="438"/>
    </location>
</feature>
<dbReference type="PRINTS" id="PR00344">
    <property type="entry name" value="BCTRLSENSOR"/>
</dbReference>
<comment type="subcellular location">
    <subcellularLocation>
        <location evidence="2">Membrane</location>
    </subcellularLocation>
</comment>
<gene>
    <name evidence="12" type="ORF">GCM10007160_11350</name>
</gene>
<dbReference type="SMART" id="SM00387">
    <property type="entry name" value="HATPase_c"/>
    <property type="match status" value="1"/>
</dbReference>
<keyword evidence="5" id="KW-0808">Transferase</keyword>
<dbReference type="Pfam" id="PF02518">
    <property type="entry name" value="HATPase_c"/>
    <property type="match status" value="1"/>
</dbReference>
<dbReference type="PANTHER" id="PTHR45436:SF5">
    <property type="entry name" value="SENSOR HISTIDINE KINASE TRCS"/>
    <property type="match status" value="1"/>
</dbReference>
<evidence type="ECO:0000259" key="11">
    <source>
        <dbReference type="PROSITE" id="PS50109"/>
    </source>
</evidence>